<feature type="signal peptide" evidence="1">
    <location>
        <begin position="1"/>
        <end position="21"/>
    </location>
</feature>
<reference evidence="2" key="1">
    <citation type="journal article" date="2023" name="Nat. Commun.">
        <title>Diploid and tetraploid genomes of Acorus and the evolution of monocots.</title>
        <authorList>
            <person name="Ma L."/>
            <person name="Liu K.W."/>
            <person name="Li Z."/>
            <person name="Hsiao Y.Y."/>
            <person name="Qi Y."/>
            <person name="Fu T."/>
            <person name="Tang G.D."/>
            <person name="Zhang D."/>
            <person name="Sun W.H."/>
            <person name="Liu D.K."/>
            <person name="Li Y."/>
            <person name="Chen G.Z."/>
            <person name="Liu X.D."/>
            <person name="Liao X.Y."/>
            <person name="Jiang Y.T."/>
            <person name="Yu X."/>
            <person name="Hao Y."/>
            <person name="Huang J."/>
            <person name="Zhao X.W."/>
            <person name="Ke S."/>
            <person name="Chen Y.Y."/>
            <person name="Wu W.L."/>
            <person name="Hsu J.L."/>
            <person name="Lin Y.F."/>
            <person name="Huang M.D."/>
            <person name="Li C.Y."/>
            <person name="Huang L."/>
            <person name="Wang Z.W."/>
            <person name="Zhao X."/>
            <person name="Zhong W.Y."/>
            <person name="Peng D.H."/>
            <person name="Ahmad S."/>
            <person name="Lan S."/>
            <person name="Zhang J.S."/>
            <person name="Tsai W.C."/>
            <person name="Van de Peer Y."/>
            <person name="Liu Z.J."/>
        </authorList>
    </citation>
    <scope>NUCLEOTIDE SEQUENCE</scope>
    <source>
        <strain evidence="2">CP</strain>
    </source>
</reference>
<accession>A0AAV9E0R8</accession>
<dbReference type="EMBL" id="JAUJYO010000010">
    <property type="protein sequence ID" value="KAK1306774.1"/>
    <property type="molecule type" value="Genomic_DNA"/>
</dbReference>
<evidence type="ECO:0000313" key="3">
    <source>
        <dbReference type="Proteomes" id="UP001180020"/>
    </source>
</evidence>
<reference evidence="2" key="2">
    <citation type="submission" date="2023-06" db="EMBL/GenBank/DDBJ databases">
        <authorList>
            <person name="Ma L."/>
            <person name="Liu K.-W."/>
            <person name="Li Z."/>
            <person name="Hsiao Y.-Y."/>
            <person name="Qi Y."/>
            <person name="Fu T."/>
            <person name="Tang G."/>
            <person name="Zhang D."/>
            <person name="Sun W.-H."/>
            <person name="Liu D.-K."/>
            <person name="Li Y."/>
            <person name="Chen G.-Z."/>
            <person name="Liu X.-D."/>
            <person name="Liao X.-Y."/>
            <person name="Jiang Y.-T."/>
            <person name="Yu X."/>
            <person name="Hao Y."/>
            <person name="Huang J."/>
            <person name="Zhao X.-W."/>
            <person name="Ke S."/>
            <person name="Chen Y.-Y."/>
            <person name="Wu W.-L."/>
            <person name="Hsu J.-L."/>
            <person name="Lin Y.-F."/>
            <person name="Huang M.-D."/>
            <person name="Li C.-Y."/>
            <person name="Huang L."/>
            <person name="Wang Z.-W."/>
            <person name="Zhao X."/>
            <person name="Zhong W.-Y."/>
            <person name="Peng D.-H."/>
            <person name="Ahmad S."/>
            <person name="Lan S."/>
            <person name="Zhang J.-S."/>
            <person name="Tsai W.-C."/>
            <person name="Van De Peer Y."/>
            <person name="Liu Z.-J."/>
        </authorList>
    </citation>
    <scope>NUCLEOTIDE SEQUENCE</scope>
    <source>
        <strain evidence="2">CP</strain>
        <tissue evidence="2">Leaves</tissue>
    </source>
</reference>
<comment type="caution">
    <text evidence="2">The sequence shown here is derived from an EMBL/GenBank/DDBJ whole genome shotgun (WGS) entry which is preliminary data.</text>
</comment>
<organism evidence="2 3">
    <name type="scientific">Acorus calamus</name>
    <name type="common">Sweet flag</name>
    <dbReference type="NCBI Taxonomy" id="4465"/>
    <lineage>
        <taxon>Eukaryota</taxon>
        <taxon>Viridiplantae</taxon>
        <taxon>Streptophyta</taxon>
        <taxon>Embryophyta</taxon>
        <taxon>Tracheophyta</taxon>
        <taxon>Spermatophyta</taxon>
        <taxon>Magnoliopsida</taxon>
        <taxon>Liliopsida</taxon>
        <taxon>Acoraceae</taxon>
        <taxon>Acorus</taxon>
    </lineage>
</organism>
<evidence type="ECO:0000256" key="1">
    <source>
        <dbReference type="SAM" id="SignalP"/>
    </source>
</evidence>
<name>A0AAV9E0R8_ACOCL</name>
<sequence length="70" mass="8049">MCHLACMCCISAGLLFEGSQQYPPCPNVERNQQDQAEWLILFNYEESPVLILVADEEQDFWAILQPENES</sequence>
<feature type="chain" id="PRO_5043754094" evidence="1">
    <location>
        <begin position="22"/>
        <end position="70"/>
    </location>
</feature>
<dbReference type="AlphaFoldDB" id="A0AAV9E0R8"/>
<keyword evidence="3" id="KW-1185">Reference proteome</keyword>
<proteinExistence type="predicted"/>
<dbReference type="Proteomes" id="UP001180020">
    <property type="component" value="Unassembled WGS sequence"/>
</dbReference>
<protein>
    <submittedName>
        <fullName evidence="2">Uncharacterized protein</fullName>
    </submittedName>
</protein>
<gene>
    <name evidence="2" type="ORF">QJS10_CPA10g01991</name>
</gene>
<keyword evidence="1" id="KW-0732">Signal</keyword>
<evidence type="ECO:0000313" key="2">
    <source>
        <dbReference type="EMBL" id="KAK1306774.1"/>
    </source>
</evidence>